<feature type="binding site" evidence="9">
    <location>
        <position position="12"/>
    </location>
    <ligand>
        <name>[4Fe-4S] cluster</name>
        <dbReference type="ChEBI" id="CHEBI:49883"/>
        <label>1</label>
    </ligand>
</feature>
<name>A0A2A4T427_9DELT</name>
<keyword evidence="6 9" id="KW-0479">Metal-binding</keyword>
<evidence type="ECO:0000313" key="13">
    <source>
        <dbReference type="EMBL" id="PCI28278.1"/>
    </source>
</evidence>
<feature type="binding site" evidence="9">
    <location>
        <position position="163"/>
    </location>
    <ligand>
        <name>[4Fe-4S] cluster</name>
        <dbReference type="ChEBI" id="CHEBI:49883"/>
        <label>2</label>
        <note>4Fe-4S-S-AdoMet</note>
    </ligand>
</feature>
<dbReference type="PANTHER" id="PTHR43837">
    <property type="entry name" value="RIBOSOMAL PROTEIN S12 METHYLTHIOTRANSFERASE RIMO"/>
    <property type="match status" value="1"/>
</dbReference>
<evidence type="ECO:0000256" key="7">
    <source>
        <dbReference type="ARBA" id="ARBA00023004"/>
    </source>
</evidence>
<proteinExistence type="inferred from homology"/>
<dbReference type="InterPro" id="IPR005840">
    <property type="entry name" value="Ribosomal_uS12_MeSTrfase_RimO"/>
</dbReference>
<comment type="catalytic activity">
    <reaction evidence="9">
        <text>L-aspartate(89)-[ribosomal protein uS12]-hydrogen + (sulfur carrier)-SH + AH2 + 2 S-adenosyl-L-methionine = 3-methylsulfanyl-L-aspartate(89)-[ribosomal protein uS12]-hydrogen + (sulfur carrier)-H + 5'-deoxyadenosine + L-methionine + A + S-adenosyl-L-homocysteine + 2 H(+)</text>
        <dbReference type="Rhea" id="RHEA:37087"/>
        <dbReference type="Rhea" id="RHEA-COMP:10460"/>
        <dbReference type="Rhea" id="RHEA-COMP:10461"/>
        <dbReference type="Rhea" id="RHEA-COMP:14737"/>
        <dbReference type="Rhea" id="RHEA-COMP:14739"/>
        <dbReference type="ChEBI" id="CHEBI:13193"/>
        <dbReference type="ChEBI" id="CHEBI:15378"/>
        <dbReference type="ChEBI" id="CHEBI:17319"/>
        <dbReference type="ChEBI" id="CHEBI:17499"/>
        <dbReference type="ChEBI" id="CHEBI:29917"/>
        <dbReference type="ChEBI" id="CHEBI:29961"/>
        <dbReference type="ChEBI" id="CHEBI:57844"/>
        <dbReference type="ChEBI" id="CHEBI:57856"/>
        <dbReference type="ChEBI" id="CHEBI:59789"/>
        <dbReference type="ChEBI" id="CHEBI:64428"/>
        <dbReference type="ChEBI" id="CHEBI:73599"/>
        <dbReference type="EC" id="2.8.4.4"/>
    </reaction>
</comment>
<feature type="domain" description="TRAM" evidence="10">
    <location>
        <begin position="379"/>
        <end position="446"/>
    </location>
</feature>
<dbReference type="InterPro" id="IPR020612">
    <property type="entry name" value="Methylthiotransferase_CS"/>
</dbReference>
<dbReference type="SFLD" id="SFLDG01061">
    <property type="entry name" value="methylthiotransferase"/>
    <property type="match status" value="1"/>
</dbReference>
<dbReference type="FunFam" id="3.80.30.20:FF:000001">
    <property type="entry name" value="tRNA-2-methylthio-N(6)-dimethylallyladenosine synthase 2"/>
    <property type="match status" value="1"/>
</dbReference>
<dbReference type="PROSITE" id="PS51918">
    <property type="entry name" value="RADICAL_SAM"/>
    <property type="match status" value="1"/>
</dbReference>
<dbReference type="InterPro" id="IPR023404">
    <property type="entry name" value="rSAM_horseshoe"/>
</dbReference>
<comment type="caution">
    <text evidence="13">The sequence shown here is derived from an EMBL/GenBank/DDBJ whole genome shotgun (WGS) entry which is preliminary data.</text>
</comment>
<evidence type="ECO:0000256" key="5">
    <source>
        <dbReference type="ARBA" id="ARBA00022691"/>
    </source>
</evidence>
<evidence type="ECO:0000256" key="4">
    <source>
        <dbReference type="ARBA" id="ARBA00022679"/>
    </source>
</evidence>
<dbReference type="GO" id="GO:0035599">
    <property type="term" value="F:aspartic acid methylthiotransferase activity"/>
    <property type="evidence" value="ECO:0007669"/>
    <property type="project" value="TreeGrafter"/>
</dbReference>
<evidence type="ECO:0000259" key="11">
    <source>
        <dbReference type="PROSITE" id="PS51449"/>
    </source>
</evidence>
<feature type="binding site" evidence="9">
    <location>
        <position position="48"/>
    </location>
    <ligand>
        <name>[4Fe-4S] cluster</name>
        <dbReference type="ChEBI" id="CHEBI:49883"/>
        <label>1</label>
    </ligand>
</feature>
<comment type="similarity">
    <text evidence="9">Belongs to the methylthiotransferase family. RimO subfamily.</text>
</comment>
<keyword evidence="7 9" id="KW-0408">Iron</keyword>
<keyword evidence="2 9" id="KW-0004">4Fe-4S</keyword>
<evidence type="ECO:0000256" key="2">
    <source>
        <dbReference type="ARBA" id="ARBA00022485"/>
    </source>
</evidence>
<dbReference type="NCBIfam" id="TIGR01125">
    <property type="entry name" value="30S ribosomal protein S12 methylthiotransferase RimO"/>
    <property type="match status" value="1"/>
</dbReference>
<keyword evidence="5 9" id="KW-0949">S-adenosyl-L-methionine</keyword>
<feature type="domain" description="MTTase N-terminal" evidence="11">
    <location>
        <begin position="3"/>
        <end position="119"/>
    </location>
</feature>
<evidence type="ECO:0000313" key="14">
    <source>
        <dbReference type="Proteomes" id="UP000218113"/>
    </source>
</evidence>
<evidence type="ECO:0000259" key="10">
    <source>
        <dbReference type="PROSITE" id="PS50926"/>
    </source>
</evidence>
<dbReference type="HAMAP" id="MF_01865">
    <property type="entry name" value="MTTase_RimO"/>
    <property type="match status" value="1"/>
</dbReference>
<dbReference type="FunFam" id="3.40.50.12160:FF:000003">
    <property type="entry name" value="CDK5 regulatory subunit-associated protein 1"/>
    <property type="match status" value="1"/>
</dbReference>
<dbReference type="InterPro" id="IPR007197">
    <property type="entry name" value="rSAM"/>
</dbReference>
<evidence type="ECO:0000256" key="1">
    <source>
        <dbReference type="ARBA" id="ARBA00003234"/>
    </source>
</evidence>
<dbReference type="GO" id="GO:0006400">
    <property type="term" value="P:tRNA modification"/>
    <property type="evidence" value="ECO:0007669"/>
    <property type="project" value="InterPro"/>
</dbReference>
<sequence length="446" mass="50960">MNKSVYIETLGCAKNRVDSEIMLGTLLDHQFQYAPNPEDAMVIIVNTCGFLTSAVNESIERILSLAEYKQTGACQKLIVAGCMSERFRDSLLKEMPEVDGLIGTSDYTQILSCVNHALEEGERRSYFEKHPSYSPKNQLSNRVLSTNKHYAYLKVAEGCSNMCSFCNIPKLRGYFQSRPIADIKREFQQLLSSGIKEINLISQDSSSYGWDLGKESLLLPLVRELLETGEQDFWLRTFYSYPNRYPLELFHLMKEDARLVPYVDMPFQHFADPVLKKMNRKITGAEIEKLVNYALKQKEDIAFRTTFIVGFPDETEEDFRQLLRFVEKGYFQHIGVFTYSHEDNIVSAKYGDTIPEALKQERRSILLEAQQKISFEKNRSQVGQIQKVLVEGVSNETDLLLQARNQFQGVDVDGVVLINEGEVSAGQFCDVEIVEAHPYDLVARIV</sequence>
<comment type="function">
    <text evidence="1">Catalyzes the methylthiolation of N6-(dimethylallyl)adenosine (i(6)A), leading to the formation of 2-methylthio-N6-(dimethylallyl)adenosine (ms(2)i(6)A) at position 37 in tRNAs that read codons beginning with uridine.</text>
</comment>
<dbReference type="InterPro" id="IPR012340">
    <property type="entry name" value="NA-bd_OB-fold"/>
</dbReference>
<comment type="subcellular location">
    <subcellularLocation>
        <location evidence="9">Cytoplasm</location>
    </subcellularLocation>
</comment>
<dbReference type="EC" id="2.8.4.4" evidence="9"/>
<feature type="binding site" evidence="9">
    <location>
        <position position="166"/>
    </location>
    <ligand>
        <name>[4Fe-4S] cluster</name>
        <dbReference type="ChEBI" id="CHEBI:49883"/>
        <label>2</label>
        <note>4Fe-4S-S-AdoMet</note>
    </ligand>
</feature>
<dbReference type="InterPro" id="IPR058240">
    <property type="entry name" value="rSAM_sf"/>
</dbReference>
<evidence type="ECO:0000256" key="8">
    <source>
        <dbReference type="ARBA" id="ARBA00023014"/>
    </source>
</evidence>
<dbReference type="InterPro" id="IPR038135">
    <property type="entry name" value="Methylthiotransferase_N_sf"/>
</dbReference>
<organism evidence="13 14">
    <name type="scientific">SAR324 cluster bacterium</name>
    <dbReference type="NCBI Taxonomy" id="2024889"/>
    <lineage>
        <taxon>Bacteria</taxon>
        <taxon>Deltaproteobacteria</taxon>
        <taxon>SAR324 cluster</taxon>
    </lineage>
</organism>
<keyword evidence="13" id="KW-0687">Ribonucleoprotein</keyword>
<feature type="binding site" evidence="9">
    <location>
        <position position="159"/>
    </location>
    <ligand>
        <name>[4Fe-4S] cluster</name>
        <dbReference type="ChEBI" id="CHEBI:49883"/>
        <label>2</label>
        <note>4Fe-4S-S-AdoMet</note>
    </ligand>
</feature>
<keyword evidence="8 9" id="KW-0411">Iron-sulfur</keyword>
<dbReference type="Pfam" id="PF04055">
    <property type="entry name" value="Radical_SAM"/>
    <property type="match status" value="1"/>
</dbReference>
<comment type="cofactor">
    <cofactor evidence="9">
        <name>[4Fe-4S] cluster</name>
        <dbReference type="ChEBI" id="CHEBI:49883"/>
    </cofactor>
    <text evidence="9">Binds 2 [4Fe-4S] clusters. One cluster is coordinated with 3 cysteines and an exchangeable S-adenosyl-L-methionine.</text>
</comment>
<accession>A0A2A4T427</accession>
<dbReference type="Proteomes" id="UP000218113">
    <property type="component" value="Unassembled WGS sequence"/>
</dbReference>
<reference evidence="14" key="1">
    <citation type="submission" date="2017-08" db="EMBL/GenBank/DDBJ databases">
        <title>A dynamic microbial community with high functional redundancy inhabits the cold, oxic subseafloor aquifer.</title>
        <authorList>
            <person name="Tully B.J."/>
            <person name="Wheat C.G."/>
            <person name="Glazer B.T."/>
            <person name="Huber J.A."/>
        </authorList>
    </citation>
    <scope>NUCLEOTIDE SEQUENCE [LARGE SCALE GENOMIC DNA]</scope>
</reference>
<dbReference type="InterPro" id="IPR005839">
    <property type="entry name" value="Methylthiotransferase"/>
</dbReference>
<dbReference type="Pfam" id="PF00919">
    <property type="entry name" value="UPF0004"/>
    <property type="match status" value="1"/>
</dbReference>
<feature type="binding site" evidence="9">
    <location>
        <position position="82"/>
    </location>
    <ligand>
        <name>[4Fe-4S] cluster</name>
        <dbReference type="ChEBI" id="CHEBI:49883"/>
        <label>1</label>
    </ligand>
</feature>
<dbReference type="GO" id="GO:0103039">
    <property type="term" value="F:protein methylthiotransferase activity"/>
    <property type="evidence" value="ECO:0007669"/>
    <property type="project" value="UniProtKB-EC"/>
</dbReference>
<evidence type="ECO:0000259" key="12">
    <source>
        <dbReference type="PROSITE" id="PS51918"/>
    </source>
</evidence>
<dbReference type="GO" id="GO:0046872">
    <property type="term" value="F:metal ion binding"/>
    <property type="evidence" value="ECO:0007669"/>
    <property type="project" value="UniProtKB-KW"/>
</dbReference>
<dbReference type="NCBIfam" id="TIGR00089">
    <property type="entry name" value="MiaB/RimO family radical SAM methylthiotransferase"/>
    <property type="match status" value="1"/>
</dbReference>
<dbReference type="SUPFAM" id="SSF102114">
    <property type="entry name" value="Radical SAM enzymes"/>
    <property type="match status" value="1"/>
</dbReference>
<dbReference type="Gene3D" id="2.40.50.140">
    <property type="entry name" value="Nucleic acid-binding proteins"/>
    <property type="match status" value="1"/>
</dbReference>
<dbReference type="InterPro" id="IPR006638">
    <property type="entry name" value="Elp3/MiaA/NifB-like_rSAM"/>
</dbReference>
<dbReference type="Gene3D" id="3.40.50.12160">
    <property type="entry name" value="Methylthiotransferase, N-terminal domain"/>
    <property type="match status" value="1"/>
</dbReference>
<dbReference type="InterPro" id="IPR013848">
    <property type="entry name" value="Methylthiotransferase_N"/>
</dbReference>
<dbReference type="SMART" id="SM00729">
    <property type="entry name" value="Elp3"/>
    <property type="match status" value="1"/>
</dbReference>
<comment type="function">
    <text evidence="9">Catalyzes the methylthiolation of an aspartic acid residue of ribosomal protein uS12.</text>
</comment>
<feature type="domain" description="Radical SAM core" evidence="12">
    <location>
        <begin position="145"/>
        <end position="376"/>
    </location>
</feature>
<gene>
    <name evidence="9 13" type="primary">rimO</name>
    <name evidence="13" type="ORF">COB67_06780</name>
</gene>
<keyword evidence="4 9" id="KW-0808">Transferase</keyword>
<dbReference type="PROSITE" id="PS01278">
    <property type="entry name" value="MTTASE_RADICAL"/>
    <property type="match status" value="1"/>
</dbReference>
<evidence type="ECO:0000256" key="6">
    <source>
        <dbReference type="ARBA" id="ARBA00022723"/>
    </source>
</evidence>
<dbReference type="SFLD" id="SFLDF00274">
    <property type="entry name" value="ribosomal_protein_S12_methylth"/>
    <property type="match status" value="1"/>
</dbReference>
<dbReference type="InterPro" id="IPR002792">
    <property type="entry name" value="TRAM_dom"/>
</dbReference>
<dbReference type="PROSITE" id="PS50926">
    <property type="entry name" value="TRAM"/>
    <property type="match status" value="1"/>
</dbReference>
<dbReference type="GO" id="GO:0051539">
    <property type="term" value="F:4 iron, 4 sulfur cluster binding"/>
    <property type="evidence" value="ECO:0007669"/>
    <property type="project" value="UniProtKB-UniRule"/>
</dbReference>
<dbReference type="GO" id="GO:0005829">
    <property type="term" value="C:cytosol"/>
    <property type="evidence" value="ECO:0007669"/>
    <property type="project" value="TreeGrafter"/>
</dbReference>
<dbReference type="Pfam" id="PF18693">
    <property type="entry name" value="TRAM_2"/>
    <property type="match status" value="1"/>
</dbReference>
<dbReference type="PANTHER" id="PTHR43837:SF1">
    <property type="entry name" value="RIBOSOMAL PROTEIN US12 METHYLTHIOTRANSFERASE RIMO"/>
    <property type="match status" value="1"/>
</dbReference>
<evidence type="ECO:0000256" key="3">
    <source>
        <dbReference type="ARBA" id="ARBA00022490"/>
    </source>
</evidence>
<dbReference type="PROSITE" id="PS51449">
    <property type="entry name" value="MTTASE_N"/>
    <property type="match status" value="1"/>
</dbReference>
<dbReference type="GO" id="GO:0005840">
    <property type="term" value="C:ribosome"/>
    <property type="evidence" value="ECO:0007669"/>
    <property type="project" value="UniProtKB-KW"/>
</dbReference>
<keyword evidence="3 9" id="KW-0963">Cytoplasm</keyword>
<protein>
    <recommendedName>
        <fullName evidence="9">Ribosomal protein uS12 methylthiotransferase RimO</fullName>
        <shortName evidence="9">uS12 MTTase</shortName>
        <shortName evidence="9">uS12 methylthiotransferase</shortName>
        <ecNumber evidence="9">2.8.4.4</ecNumber>
    </recommendedName>
    <alternativeName>
        <fullName evidence="9">Ribosomal protein uS12 (aspartate-C(3))-methylthiotransferase</fullName>
    </alternativeName>
    <alternativeName>
        <fullName evidence="9">Ribosome maturation factor RimO</fullName>
    </alternativeName>
</protein>
<keyword evidence="13" id="KW-0689">Ribosomal protein</keyword>
<dbReference type="SFLD" id="SFLDS00029">
    <property type="entry name" value="Radical_SAM"/>
    <property type="match status" value="1"/>
</dbReference>
<dbReference type="SFLD" id="SFLDG01082">
    <property type="entry name" value="B12-binding_domain_containing"/>
    <property type="match status" value="1"/>
</dbReference>
<dbReference type="AlphaFoldDB" id="A0A2A4T427"/>
<dbReference type="Gene3D" id="3.80.30.20">
    <property type="entry name" value="tm_1862 like domain"/>
    <property type="match status" value="1"/>
</dbReference>
<dbReference type="EMBL" id="NVSR01000037">
    <property type="protein sequence ID" value="PCI28278.1"/>
    <property type="molecule type" value="Genomic_DNA"/>
</dbReference>
<evidence type="ECO:0000256" key="9">
    <source>
        <dbReference type="HAMAP-Rule" id="MF_01865"/>
    </source>
</evidence>